<name>A0AAX3IYH7_BIFPS</name>
<dbReference type="EMBL" id="CABWJV010000003">
    <property type="protein sequence ID" value="VWQ19793.1"/>
    <property type="molecule type" value="Genomic_DNA"/>
</dbReference>
<organism evidence="1 3">
    <name type="scientific">Bifidobacterium pseudocatenulatum</name>
    <dbReference type="NCBI Taxonomy" id="28026"/>
    <lineage>
        <taxon>Bacteria</taxon>
        <taxon>Bacillati</taxon>
        <taxon>Actinomycetota</taxon>
        <taxon>Actinomycetes</taxon>
        <taxon>Bifidobacteriales</taxon>
        <taxon>Bifidobacteriaceae</taxon>
        <taxon>Bifidobacterium</taxon>
    </lineage>
</organism>
<reference evidence="1 3" key="1">
    <citation type="submission" date="2019-07" db="EMBL/GenBank/DDBJ databases">
        <authorList>
            <person name="Chang H.-W."/>
            <person name="Raman A."/>
            <person name="Venkatesh S."/>
            <person name="Gehrig J."/>
        </authorList>
    </citation>
    <scope>NUCLEOTIDE SEQUENCE [LARGE SCALE GENOMIC DNA]</scope>
    <source>
        <strain evidence="1">Bifidobacterium_pseudocatenulatum_LFYP_29</strain>
    </source>
</reference>
<comment type="caution">
    <text evidence="1">The sequence shown here is derived from an EMBL/GenBank/DDBJ whole genome shotgun (WGS) entry which is preliminary data.</text>
</comment>
<dbReference type="AlphaFoldDB" id="A0AAX3IYH7"/>
<accession>A0AAX3IYH7</accession>
<dbReference type="Proteomes" id="UP000331308">
    <property type="component" value="Unassembled WGS sequence"/>
</dbReference>
<gene>
    <name evidence="2" type="ORF">BIFLH658_01126</name>
    <name evidence="1" type="ORF">BPLFYP29_01815</name>
</gene>
<dbReference type="Proteomes" id="UP000494211">
    <property type="component" value="Unassembled WGS sequence"/>
</dbReference>
<evidence type="ECO:0000313" key="4">
    <source>
        <dbReference type="Proteomes" id="UP000494211"/>
    </source>
</evidence>
<evidence type="ECO:0000313" key="3">
    <source>
        <dbReference type="Proteomes" id="UP000331308"/>
    </source>
</evidence>
<protein>
    <submittedName>
        <fullName evidence="1">Uncharacterized protein</fullName>
    </submittedName>
</protein>
<evidence type="ECO:0000313" key="2">
    <source>
        <dbReference type="EMBL" id="VWQ19793.1"/>
    </source>
</evidence>
<keyword evidence="4" id="KW-1185">Reference proteome</keyword>
<proteinExistence type="predicted"/>
<dbReference type="EMBL" id="CABHOD010000008">
    <property type="protein sequence ID" value="VUX65229.1"/>
    <property type="molecule type" value="Genomic_DNA"/>
</dbReference>
<reference evidence="2 4" key="2">
    <citation type="submission" date="2019-10" db="EMBL/GenBank/DDBJ databases">
        <authorList>
            <consortium name="Melissa Lawson"/>
            <person name="O'neill I."/>
        </authorList>
    </citation>
    <scope>NUCLEOTIDE SEQUENCE [LARGE SCALE GENOMIC DNA]</scope>
    <source>
        <strain evidence="2">LH_658</strain>
    </source>
</reference>
<sequence length="52" mass="5769">MRCGACGCMLVVMGRLEDIPADYEGRLGVPVFLKNLSNKNDLTEPPMPCAWR</sequence>
<evidence type="ECO:0000313" key="1">
    <source>
        <dbReference type="EMBL" id="VUX65229.1"/>
    </source>
</evidence>